<reference evidence="2 3" key="1">
    <citation type="submission" date="2018-07" db="EMBL/GenBank/DDBJ databases">
        <title>A draft genome of a endophytic bacteria, a new species of Pedobacter.</title>
        <authorList>
            <person name="Zhang Z.D."/>
            <person name="Chen Z.J."/>
        </authorList>
    </citation>
    <scope>NUCLEOTIDE SEQUENCE [LARGE SCALE GENOMIC DNA]</scope>
    <source>
        <strain evidence="2 3">RS10</strain>
    </source>
</reference>
<dbReference type="Proteomes" id="UP000252081">
    <property type="component" value="Unassembled WGS sequence"/>
</dbReference>
<feature type="compositionally biased region" description="Polar residues" evidence="1">
    <location>
        <begin position="78"/>
        <end position="93"/>
    </location>
</feature>
<name>A0A366L3V1_9SPHI</name>
<evidence type="ECO:0000313" key="2">
    <source>
        <dbReference type="EMBL" id="RBQ07822.1"/>
    </source>
</evidence>
<evidence type="ECO:0000256" key="1">
    <source>
        <dbReference type="SAM" id="MobiDB-lite"/>
    </source>
</evidence>
<protein>
    <submittedName>
        <fullName evidence="2">Uncharacterized protein</fullName>
    </submittedName>
</protein>
<comment type="caution">
    <text evidence="2">The sequence shown here is derived from an EMBL/GenBank/DDBJ whole genome shotgun (WGS) entry which is preliminary data.</text>
</comment>
<dbReference type="EMBL" id="QNQU01000007">
    <property type="protein sequence ID" value="RBQ07822.1"/>
    <property type="molecule type" value="Genomic_DNA"/>
</dbReference>
<keyword evidence="3" id="KW-1185">Reference proteome</keyword>
<evidence type="ECO:0000313" key="3">
    <source>
        <dbReference type="Proteomes" id="UP000252081"/>
    </source>
</evidence>
<accession>A0A366L3V1</accession>
<sequence>MSTITEIPRLAVDLVIYGNNETWLKNEQIAGLIKKGGILISDFDQSAEELEKSWSKSISTRSSIDDRTGEPNQIPILSASSEGVTKSMPSMNKSIEEDEKKLKNVILKFICS</sequence>
<dbReference type="AlphaFoldDB" id="A0A366L3V1"/>
<gene>
    <name evidence="2" type="ORF">DRW42_09465</name>
</gene>
<feature type="region of interest" description="Disordered" evidence="1">
    <location>
        <begin position="59"/>
        <end position="94"/>
    </location>
</feature>
<proteinExistence type="predicted"/>
<organism evidence="2 3">
    <name type="scientific">Pedobacter miscanthi</name>
    <dbReference type="NCBI Taxonomy" id="2259170"/>
    <lineage>
        <taxon>Bacteria</taxon>
        <taxon>Pseudomonadati</taxon>
        <taxon>Bacteroidota</taxon>
        <taxon>Sphingobacteriia</taxon>
        <taxon>Sphingobacteriales</taxon>
        <taxon>Sphingobacteriaceae</taxon>
        <taxon>Pedobacter</taxon>
    </lineage>
</organism>